<keyword evidence="2" id="KW-1185">Reference proteome</keyword>
<comment type="caution">
    <text evidence="1">The sequence shown here is derived from an EMBL/GenBank/DDBJ whole genome shotgun (WGS) entry which is preliminary data.</text>
</comment>
<accession>A0ACC1JZB3</accession>
<sequence>MSAERMNSVDQSRSWRGQSSGPRSRADMAGVWEHDRFNAGHPQTAAPAAVGRASERRNTTGPGSAAPPGVEHAGREAISHVTIARRESSASALGAAPPSQSQQQPRRTAASPDHHKGSDDAAKPGVTSPRTSAGAEPYRAPHRRQSSADDHPPPALHPVKKPAPATPPAKPTIHEVNEEKVPNAESEWDIFVANGGLDIPFEHITDELLKQSRKPLPQQQQQKQQQPKDRHGGGTPAPASTDQPPSAPCDRTAQLLSNDQDDEVDVGTSNKPRKSTPDGKTADQGPATRSSTKKAPAATLAARADAGAAPPSPAGQSTPSRSKKQHGSGKDTEPVVIQIKGSAAAAATAATATTNGQKRSNARTPTQPAKPPAASRSPTPTKPSTPPLSRPSSGEGRPAQQGTVPSSYLRRQHEGYDEDRGHHVFSVNIPYGEHRFAPIHVHERDDLTKLAAKFARTWRVHNKELRIRRVLVKMKAAMQEEPL</sequence>
<dbReference type="EMBL" id="JANBUJ010000738">
    <property type="protein sequence ID" value="KAJ2770406.1"/>
    <property type="molecule type" value="Genomic_DNA"/>
</dbReference>
<evidence type="ECO:0000313" key="2">
    <source>
        <dbReference type="Proteomes" id="UP001140234"/>
    </source>
</evidence>
<dbReference type="Proteomes" id="UP001140234">
    <property type="component" value="Unassembled WGS sequence"/>
</dbReference>
<reference evidence="1" key="1">
    <citation type="submission" date="2022-07" db="EMBL/GenBank/DDBJ databases">
        <title>Phylogenomic reconstructions and comparative analyses of Kickxellomycotina fungi.</title>
        <authorList>
            <person name="Reynolds N.K."/>
            <person name="Stajich J.E."/>
            <person name="Barry K."/>
            <person name="Grigoriev I.V."/>
            <person name="Crous P."/>
            <person name="Smith M.E."/>
        </authorList>
    </citation>
    <scope>NUCLEOTIDE SEQUENCE</scope>
    <source>
        <strain evidence="1">CBS 109366</strain>
    </source>
</reference>
<evidence type="ECO:0000313" key="1">
    <source>
        <dbReference type="EMBL" id="KAJ2770406.1"/>
    </source>
</evidence>
<proteinExistence type="predicted"/>
<name>A0ACC1JZB3_9FUNG</name>
<organism evidence="1 2">
    <name type="scientific">Coemansia nantahalensis</name>
    <dbReference type="NCBI Taxonomy" id="2789366"/>
    <lineage>
        <taxon>Eukaryota</taxon>
        <taxon>Fungi</taxon>
        <taxon>Fungi incertae sedis</taxon>
        <taxon>Zoopagomycota</taxon>
        <taxon>Kickxellomycotina</taxon>
        <taxon>Kickxellomycetes</taxon>
        <taxon>Kickxellales</taxon>
        <taxon>Kickxellaceae</taxon>
        <taxon>Coemansia</taxon>
    </lineage>
</organism>
<gene>
    <name evidence="1" type="ORF">IWQ57_002677</name>
</gene>
<protein>
    <submittedName>
        <fullName evidence="1">Uncharacterized protein</fullName>
    </submittedName>
</protein>